<feature type="compositionally biased region" description="Low complexity" evidence="1">
    <location>
        <begin position="29"/>
        <end position="44"/>
    </location>
</feature>
<sequence>MSCTAAPQHAAVQRPGFPNSDLPDGNPCVVGSAGAASSGPADAVNRTGDMCGAPFTHGALTSSGQHGFVLKPSSSMAF</sequence>
<comment type="caution">
    <text evidence="2">The sequence shown here is derived from an EMBL/GenBank/DDBJ whole genome shotgun (WGS) entry which is preliminary data.</text>
</comment>
<gene>
    <name evidence="2" type="ORF">B5M45_28985</name>
</gene>
<evidence type="ECO:0000313" key="2">
    <source>
        <dbReference type="EMBL" id="ORJ53244.1"/>
    </source>
</evidence>
<reference evidence="2 3" key="1">
    <citation type="submission" date="2017-03" db="EMBL/GenBank/DDBJ databases">
        <title>Genomic insights into Mycobacterium simiae human colonization.</title>
        <authorList>
            <person name="Steffani J.L."/>
            <person name="Brunck M.E."/>
            <person name="Cruz E."/>
            <person name="Montiel R."/>
            <person name="Barona F."/>
        </authorList>
    </citation>
    <scope>NUCLEOTIDE SEQUENCE [LARGE SCALE GENOMIC DNA]</scope>
    <source>
        <strain evidence="2 3">MsiGto</strain>
    </source>
</reference>
<feature type="region of interest" description="Disordered" evidence="1">
    <location>
        <begin position="1"/>
        <end position="46"/>
    </location>
</feature>
<evidence type="ECO:0000256" key="1">
    <source>
        <dbReference type="SAM" id="MobiDB-lite"/>
    </source>
</evidence>
<name>A0A1X0XK30_MYCSI</name>
<dbReference type="EMBL" id="MZZM01000040">
    <property type="protein sequence ID" value="ORJ53244.1"/>
    <property type="molecule type" value="Genomic_DNA"/>
</dbReference>
<evidence type="ECO:0000313" key="3">
    <source>
        <dbReference type="Proteomes" id="UP000193040"/>
    </source>
</evidence>
<organism evidence="2 3">
    <name type="scientific">Mycobacterium simiae</name>
    <name type="common">Mycobacterium habana</name>
    <dbReference type="NCBI Taxonomy" id="1784"/>
    <lineage>
        <taxon>Bacteria</taxon>
        <taxon>Bacillati</taxon>
        <taxon>Actinomycetota</taxon>
        <taxon>Actinomycetes</taxon>
        <taxon>Mycobacteriales</taxon>
        <taxon>Mycobacteriaceae</taxon>
        <taxon>Mycobacterium</taxon>
        <taxon>Mycobacterium simiae complex</taxon>
    </lineage>
</organism>
<proteinExistence type="predicted"/>
<keyword evidence="3" id="KW-1185">Reference proteome</keyword>
<dbReference type="Proteomes" id="UP000193040">
    <property type="component" value="Unassembled WGS sequence"/>
</dbReference>
<dbReference type="AlphaFoldDB" id="A0A1X0XK30"/>
<accession>A0A1X0XK30</accession>
<protein>
    <submittedName>
        <fullName evidence="2">Uncharacterized protein</fullName>
    </submittedName>
</protein>